<dbReference type="Pfam" id="PF07690">
    <property type="entry name" value="MFS_1"/>
    <property type="match status" value="1"/>
</dbReference>
<dbReference type="EMBL" id="CP073720">
    <property type="protein sequence ID" value="UWP79445.1"/>
    <property type="molecule type" value="Genomic_DNA"/>
</dbReference>
<feature type="transmembrane region" description="Helical" evidence="6">
    <location>
        <begin position="141"/>
        <end position="161"/>
    </location>
</feature>
<protein>
    <submittedName>
        <fullName evidence="7">MFS transporter</fullName>
    </submittedName>
</protein>
<dbReference type="CDD" id="cd06173">
    <property type="entry name" value="MFS_MefA_like"/>
    <property type="match status" value="1"/>
</dbReference>
<evidence type="ECO:0000256" key="6">
    <source>
        <dbReference type="SAM" id="Phobius"/>
    </source>
</evidence>
<gene>
    <name evidence="7" type="ORF">Dfulv_30290</name>
</gene>
<dbReference type="SUPFAM" id="SSF103473">
    <property type="entry name" value="MFS general substrate transporter"/>
    <property type="match status" value="1"/>
</dbReference>
<evidence type="ECO:0000256" key="4">
    <source>
        <dbReference type="ARBA" id="ARBA00022989"/>
    </source>
</evidence>
<feature type="transmembrane region" description="Helical" evidence="6">
    <location>
        <begin position="43"/>
        <end position="63"/>
    </location>
</feature>
<evidence type="ECO:0000313" key="8">
    <source>
        <dbReference type="Proteomes" id="UP001059617"/>
    </source>
</evidence>
<keyword evidence="5 6" id="KW-0472">Membrane</keyword>
<keyword evidence="4 6" id="KW-1133">Transmembrane helix</keyword>
<sequence length="404" mass="41897">MTNLWRDRSFVAFLSAQTLSALGDAFSLVAVPLLILDTTGSVAQLGAVTALNGVATLVAGVFAGHVADRFDRRTLLRVCDVARFLLFGSIPVVWAFGPQLWLVYLVLPLAAVFSMVFQVTYVTVVPALVPADRITEANGRLYGTYSVAYLAGPALAGLISGAAGPSAAIAVDAVTFALSALGLAFVRVRKSTVDDEARAEGRGLAVGVRFIRRHPVLWPLTVLLTVLIFFTAALDDVVIYHLKHDLRQTDSTIGLVMTAGVIGTMLASAVVARVRRRAGFGPAWIGAYTLAGVAIAAVGLAGLVPVVAVLVAVVLLCTGVAGIASMSLRQEVTPGHMLGRVTSAFWTLQLTLAPLGAATLTTAAGRFGVTATLLPSGAAVALTALAALLTPMRRTAPPPPPSPT</sequence>
<reference evidence="7" key="2">
    <citation type="submission" date="2022-09" db="EMBL/GenBank/DDBJ databases">
        <title>Biosynthetic gene clusters of Dactylosporangioum fulvum.</title>
        <authorList>
            <person name="Caradec T."/>
        </authorList>
    </citation>
    <scope>NUCLEOTIDE SEQUENCE</scope>
    <source>
        <strain evidence="7">NRRL B-16292</strain>
    </source>
</reference>
<feature type="transmembrane region" description="Helical" evidence="6">
    <location>
        <begin position="338"/>
        <end position="361"/>
    </location>
</feature>
<dbReference type="Proteomes" id="UP001059617">
    <property type="component" value="Chromosome"/>
</dbReference>
<reference evidence="7" key="1">
    <citation type="submission" date="2021-04" db="EMBL/GenBank/DDBJ databases">
        <authorList>
            <person name="Hartkoorn R.C."/>
            <person name="Beaudoing E."/>
            <person name="Hot D."/>
        </authorList>
    </citation>
    <scope>NUCLEOTIDE SEQUENCE</scope>
    <source>
        <strain evidence="7">NRRL B-16292</strain>
    </source>
</reference>
<evidence type="ECO:0000256" key="2">
    <source>
        <dbReference type="ARBA" id="ARBA00022475"/>
    </source>
</evidence>
<feature type="transmembrane region" description="Helical" evidence="6">
    <location>
        <begin position="75"/>
        <end position="96"/>
    </location>
</feature>
<feature type="transmembrane region" description="Helical" evidence="6">
    <location>
        <begin position="102"/>
        <end position="129"/>
    </location>
</feature>
<evidence type="ECO:0000256" key="1">
    <source>
        <dbReference type="ARBA" id="ARBA00004651"/>
    </source>
</evidence>
<dbReference type="InterPro" id="IPR011701">
    <property type="entry name" value="MFS"/>
</dbReference>
<keyword evidence="2" id="KW-1003">Cell membrane</keyword>
<dbReference type="PANTHER" id="PTHR23513">
    <property type="entry name" value="INTEGRAL MEMBRANE EFFLUX PROTEIN-RELATED"/>
    <property type="match status" value="1"/>
</dbReference>
<feature type="transmembrane region" description="Helical" evidence="6">
    <location>
        <begin position="307"/>
        <end position="326"/>
    </location>
</feature>
<feature type="transmembrane region" description="Helical" evidence="6">
    <location>
        <begin position="167"/>
        <end position="188"/>
    </location>
</feature>
<keyword evidence="8" id="KW-1185">Reference proteome</keyword>
<feature type="transmembrane region" description="Helical" evidence="6">
    <location>
        <begin position="253"/>
        <end position="271"/>
    </location>
</feature>
<evidence type="ECO:0000256" key="3">
    <source>
        <dbReference type="ARBA" id="ARBA00022692"/>
    </source>
</evidence>
<accession>A0ABY5VQI3</accession>
<comment type="subcellular location">
    <subcellularLocation>
        <location evidence="1">Cell membrane</location>
        <topology evidence="1">Multi-pass membrane protein</topology>
    </subcellularLocation>
</comment>
<evidence type="ECO:0000256" key="5">
    <source>
        <dbReference type="ARBA" id="ARBA00023136"/>
    </source>
</evidence>
<keyword evidence="3 6" id="KW-0812">Transmembrane</keyword>
<organism evidence="7 8">
    <name type="scientific">Dactylosporangium fulvum</name>
    <dbReference type="NCBI Taxonomy" id="53359"/>
    <lineage>
        <taxon>Bacteria</taxon>
        <taxon>Bacillati</taxon>
        <taxon>Actinomycetota</taxon>
        <taxon>Actinomycetes</taxon>
        <taxon>Micromonosporales</taxon>
        <taxon>Micromonosporaceae</taxon>
        <taxon>Dactylosporangium</taxon>
    </lineage>
</organism>
<proteinExistence type="predicted"/>
<feature type="transmembrane region" description="Helical" evidence="6">
    <location>
        <begin position="216"/>
        <end position="233"/>
    </location>
</feature>
<dbReference type="RefSeq" id="WP_259857188.1">
    <property type="nucleotide sequence ID" value="NZ_BAAAST010000084.1"/>
</dbReference>
<feature type="transmembrane region" description="Helical" evidence="6">
    <location>
        <begin position="283"/>
        <end position="301"/>
    </location>
</feature>
<dbReference type="Gene3D" id="1.20.1250.20">
    <property type="entry name" value="MFS general substrate transporter like domains"/>
    <property type="match status" value="1"/>
</dbReference>
<evidence type="ECO:0000313" key="7">
    <source>
        <dbReference type="EMBL" id="UWP79445.1"/>
    </source>
</evidence>
<dbReference type="PANTHER" id="PTHR23513:SF6">
    <property type="entry name" value="MAJOR FACILITATOR SUPERFAMILY ASSOCIATED DOMAIN-CONTAINING PROTEIN"/>
    <property type="match status" value="1"/>
</dbReference>
<feature type="transmembrane region" description="Helical" evidence="6">
    <location>
        <begin position="367"/>
        <end position="389"/>
    </location>
</feature>
<name>A0ABY5VQI3_9ACTN</name>
<dbReference type="InterPro" id="IPR036259">
    <property type="entry name" value="MFS_trans_sf"/>
</dbReference>